<name>A0A242K7N1_9ENTE</name>
<dbReference type="RefSeq" id="WP_086349211.1">
    <property type="nucleotide sequence ID" value="NZ_CP147247.1"/>
</dbReference>
<evidence type="ECO:0000256" key="9">
    <source>
        <dbReference type="ARBA" id="ARBA00032024"/>
    </source>
</evidence>
<dbReference type="InterPro" id="IPR050838">
    <property type="entry name" value="Ketopantoate_reductase"/>
</dbReference>
<dbReference type="EMBL" id="CP147247">
    <property type="protein sequence ID" value="WYJ92249.1"/>
    <property type="molecule type" value="Genomic_DNA"/>
</dbReference>
<sequence>MKIAIAGAGAMGSRFGFMLTEAGHSVTFIDPWNEHVEKINQEGLLVETDAGSRKYKISAVLPDQVGSSYELIILFTKAMQLEGMLKQIQSILSEDTALLVLSNGLGNIETIEEYAGQSAIYAGVTLWSCELEGPGHIRATGSGNIEFQPIKEKDAAVTTEILNVLNQAKLNAEISQNVLLSIWKKAAFNSVLNTYCALLDCNVGQFGSSNQAMALSKAVVYEFVQIAEAKGIALTAEMVLATVEKVFDPDQSGDHFPSMHQDIAKRRKTEIDYLNGAVVKMGEALNIPVPVNHLLTALMHEKEDILKIK</sequence>
<dbReference type="Gene3D" id="3.40.50.720">
    <property type="entry name" value="NAD(P)-binding Rossmann-like Domain"/>
    <property type="match status" value="1"/>
</dbReference>
<comment type="function">
    <text evidence="1 11">Catalyzes the NADPH-dependent reduction of ketopantoate into pantoic acid.</text>
</comment>
<evidence type="ECO:0000256" key="4">
    <source>
        <dbReference type="ARBA" id="ARBA00013014"/>
    </source>
</evidence>
<evidence type="ECO:0000259" key="12">
    <source>
        <dbReference type="Pfam" id="PF02558"/>
    </source>
</evidence>
<feature type="domain" description="Ketopantoate reductase C-terminal" evidence="13">
    <location>
        <begin position="177"/>
        <end position="303"/>
    </location>
</feature>
<dbReference type="GO" id="GO:0008677">
    <property type="term" value="F:2-dehydropantoate 2-reductase activity"/>
    <property type="evidence" value="ECO:0007669"/>
    <property type="project" value="UniProtKB-EC"/>
</dbReference>
<dbReference type="InterPro" id="IPR003710">
    <property type="entry name" value="ApbA"/>
</dbReference>
<reference evidence="15" key="2">
    <citation type="submission" date="2017-05" db="EMBL/GenBank/DDBJ databases">
        <authorList>
            <consortium name="The Broad Institute Genomics Platform"/>
            <consortium name="The Broad Institute Genomic Center for Infectious Diseases"/>
            <person name="Earl A."/>
            <person name="Manson A."/>
            <person name="Schwartman J."/>
            <person name="Gilmore M."/>
            <person name="Abouelleil A."/>
            <person name="Cao P."/>
            <person name="Chapman S."/>
            <person name="Cusick C."/>
            <person name="Shea T."/>
            <person name="Young S."/>
            <person name="Neafsey D."/>
            <person name="Nusbaum C."/>
            <person name="Birren B."/>
        </authorList>
    </citation>
    <scope>NUCLEOTIDE SEQUENCE</scope>
    <source>
        <strain evidence="15">9E7_DIV0242</strain>
    </source>
</reference>
<keyword evidence="8 11" id="KW-0560">Oxidoreductase</keyword>
<dbReference type="InterPro" id="IPR036291">
    <property type="entry name" value="NAD(P)-bd_dom_sf"/>
</dbReference>
<evidence type="ECO:0000256" key="7">
    <source>
        <dbReference type="ARBA" id="ARBA00022857"/>
    </source>
</evidence>
<comment type="pathway">
    <text evidence="2 11">Cofactor biosynthesis; (R)-pantothenate biosynthesis; (R)-pantoate from 3-methyl-2-oxobutanoate: step 2/2.</text>
</comment>
<evidence type="ECO:0000313" key="14">
    <source>
        <dbReference type="EMBL" id="OTP15935.1"/>
    </source>
</evidence>
<dbReference type="GO" id="GO:0005737">
    <property type="term" value="C:cytoplasm"/>
    <property type="evidence" value="ECO:0007669"/>
    <property type="project" value="TreeGrafter"/>
</dbReference>
<keyword evidence="6 11" id="KW-0566">Pantothenate biosynthesis</keyword>
<dbReference type="InterPro" id="IPR008927">
    <property type="entry name" value="6-PGluconate_DH-like_C_sf"/>
</dbReference>
<evidence type="ECO:0000256" key="11">
    <source>
        <dbReference type="RuleBase" id="RU362068"/>
    </source>
</evidence>
<protein>
    <recommendedName>
        <fullName evidence="5 11">2-dehydropantoate 2-reductase</fullName>
        <ecNumber evidence="4 11">1.1.1.169</ecNumber>
    </recommendedName>
    <alternativeName>
        <fullName evidence="9 11">Ketopantoate reductase</fullName>
    </alternativeName>
</protein>
<feature type="domain" description="Ketopantoate reductase N-terminal" evidence="12">
    <location>
        <begin position="3"/>
        <end position="151"/>
    </location>
</feature>
<dbReference type="FunFam" id="1.10.1040.10:FF:000017">
    <property type="entry name" value="2-dehydropantoate 2-reductase"/>
    <property type="match status" value="1"/>
</dbReference>
<keyword evidence="7 11" id="KW-0521">NADP</keyword>
<dbReference type="NCBIfam" id="NF009543">
    <property type="entry name" value="PRK12921.1-5"/>
    <property type="match status" value="1"/>
</dbReference>
<dbReference type="OrthoDB" id="9800163at2"/>
<dbReference type="PANTHER" id="PTHR43765:SF2">
    <property type="entry name" value="2-DEHYDROPANTOATE 2-REDUCTASE"/>
    <property type="match status" value="1"/>
</dbReference>
<dbReference type="GO" id="GO:0050661">
    <property type="term" value="F:NADP binding"/>
    <property type="evidence" value="ECO:0007669"/>
    <property type="project" value="TreeGrafter"/>
</dbReference>
<keyword evidence="16" id="KW-1185">Reference proteome</keyword>
<proteinExistence type="inferred from homology"/>
<evidence type="ECO:0000256" key="5">
    <source>
        <dbReference type="ARBA" id="ARBA00019465"/>
    </source>
</evidence>
<reference evidence="14" key="1">
    <citation type="submission" date="2017-05" db="EMBL/GenBank/DDBJ databases">
        <title>The Genome Sequence of Enterococcus sp. 9E7_DIV0242.</title>
        <authorList>
            <consortium name="The Broad Institute Genomics Platform"/>
            <consortium name="The Broad Institute Genomic Center for Infectious Diseases"/>
            <person name="Earl A."/>
            <person name="Manson A."/>
            <person name="Schwartman J."/>
            <person name="Gilmore M."/>
            <person name="Abouelleil A."/>
            <person name="Cao P."/>
            <person name="Chapman S."/>
            <person name="Cusick C."/>
            <person name="Shea T."/>
            <person name="Young S."/>
            <person name="Neafsey D."/>
            <person name="Nusbaum C."/>
            <person name="Birren B."/>
        </authorList>
    </citation>
    <scope>NUCLEOTIDE SEQUENCE [LARGE SCALE GENOMIC DNA]</scope>
    <source>
        <strain evidence="14">9E7_DIV0242</strain>
    </source>
</reference>
<dbReference type="SUPFAM" id="SSF51735">
    <property type="entry name" value="NAD(P)-binding Rossmann-fold domains"/>
    <property type="match status" value="1"/>
</dbReference>
<dbReference type="InterPro" id="IPR013752">
    <property type="entry name" value="KPA_reductase"/>
</dbReference>
<dbReference type="GO" id="GO:0015940">
    <property type="term" value="P:pantothenate biosynthetic process"/>
    <property type="evidence" value="ECO:0007669"/>
    <property type="project" value="UniProtKB-UniPathway"/>
</dbReference>
<comment type="catalytic activity">
    <reaction evidence="10 11">
        <text>(R)-pantoate + NADP(+) = 2-dehydropantoate + NADPH + H(+)</text>
        <dbReference type="Rhea" id="RHEA:16233"/>
        <dbReference type="ChEBI" id="CHEBI:11561"/>
        <dbReference type="ChEBI" id="CHEBI:15378"/>
        <dbReference type="ChEBI" id="CHEBI:15980"/>
        <dbReference type="ChEBI" id="CHEBI:57783"/>
        <dbReference type="ChEBI" id="CHEBI:58349"/>
        <dbReference type="EC" id="1.1.1.169"/>
    </reaction>
</comment>
<dbReference type="UniPathway" id="UPA00028">
    <property type="reaction ID" value="UER00004"/>
</dbReference>
<dbReference type="AlphaFoldDB" id="A0A242K7N1"/>
<accession>A0A242K7N1</accession>
<dbReference type="NCBIfam" id="TIGR00745">
    <property type="entry name" value="apbA_panE"/>
    <property type="match status" value="1"/>
</dbReference>
<evidence type="ECO:0000256" key="10">
    <source>
        <dbReference type="ARBA" id="ARBA00048793"/>
    </source>
</evidence>
<evidence type="ECO:0000256" key="2">
    <source>
        <dbReference type="ARBA" id="ARBA00004994"/>
    </source>
</evidence>
<dbReference type="Proteomes" id="UP000195141">
    <property type="component" value="Chromosome"/>
</dbReference>
<comment type="similarity">
    <text evidence="3 11">Belongs to the ketopantoate reductase family.</text>
</comment>
<dbReference type="EMBL" id="NGMM01000003">
    <property type="protein sequence ID" value="OTP15935.1"/>
    <property type="molecule type" value="Genomic_DNA"/>
</dbReference>
<dbReference type="PANTHER" id="PTHR43765">
    <property type="entry name" value="2-DEHYDROPANTOATE 2-REDUCTASE-RELATED"/>
    <property type="match status" value="1"/>
</dbReference>
<evidence type="ECO:0000256" key="1">
    <source>
        <dbReference type="ARBA" id="ARBA00002919"/>
    </source>
</evidence>
<reference evidence="15" key="3">
    <citation type="submission" date="2024-03" db="EMBL/GenBank/DDBJ databases">
        <title>The Genome Sequence of Enterococcus sp. DIV0242b.</title>
        <authorList>
            <consortium name="The Broad Institute Genomics Platform"/>
            <consortium name="The Broad Institute Microbial Omics Core"/>
            <consortium name="The Broad Institute Genomic Center for Infectious Diseases"/>
            <person name="Earl A."/>
            <person name="Manson A."/>
            <person name="Gilmore M."/>
            <person name="Schwartman J."/>
            <person name="Shea T."/>
            <person name="Abouelleil A."/>
            <person name="Cao P."/>
            <person name="Chapman S."/>
            <person name="Cusick C."/>
            <person name="Young S."/>
            <person name="Neafsey D."/>
            <person name="Nusbaum C."/>
            <person name="Birren B."/>
        </authorList>
    </citation>
    <scope>NUCLEOTIDE SEQUENCE</scope>
    <source>
        <strain evidence="15">9E7_DIV0242</strain>
    </source>
</reference>
<evidence type="ECO:0000256" key="3">
    <source>
        <dbReference type="ARBA" id="ARBA00007870"/>
    </source>
</evidence>
<dbReference type="NCBIfam" id="NF005088">
    <property type="entry name" value="PRK06522.1-2"/>
    <property type="match status" value="1"/>
</dbReference>
<dbReference type="Pfam" id="PF08546">
    <property type="entry name" value="ApbA_C"/>
    <property type="match status" value="1"/>
</dbReference>
<dbReference type="EC" id="1.1.1.169" evidence="4 11"/>
<dbReference type="InterPro" id="IPR013328">
    <property type="entry name" value="6PGD_dom2"/>
</dbReference>
<organism evidence="14">
    <name type="scientific">Candidatus Enterococcus clewellii</name>
    <dbReference type="NCBI Taxonomy" id="1834193"/>
    <lineage>
        <taxon>Bacteria</taxon>
        <taxon>Bacillati</taxon>
        <taxon>Bacillota</taxon>
        <taxon>Bacilli</taxon>
        <taxon>Lactobacillales</taxon>
        <taxon>Enterococcaceae</taxon>
        <taxon>Enterococcus</taxon>
    </lineage>
</organism>
<evidence type="ECO:0000259" key="13">
    <source>
        <dbReference type="Pfam" id="PF08546"/>
    </source>
</evidence>
<evidence type="ECO:0000313" key="15">
    <source>
        <dbReference type="EMBL" id="WYJ92249.1"/>
    </source>
</evidence>
<dbReference type="Gene3D" id="1.10.1040.10">
    <property type="entry name" value="N-(1-d-carboxylethyl)-l-norvaline Dehydrogenase, domain 2"/>
    <property type="match status" value="1"/>
</dbReference>
<evidence type="ECO:0000256" key="8">
    <source>
        <dbReference type="ARBA" id="ARBA00023002"/>
    </source>
</evidence>
<dbReference type="Pfam" id="PF02558">
    <property type="entry name" value="ApbA"/>
    <property type="match status" value="1"/>
</dbReference>
<evidence type="ECO:0000313" key="16">
    <source>
        <dbReference type="Proteomes" id="UP000195141"/>
    </source>
</evidence>
<evidence type="ECO:0000256" key="6">
    <source>
        <dbReference type="ARBA" id="ARBA00022655"/>
    </source>
</evidence>
<dbReference type="SUPFAM" id="SSF48179">
    <property type="entry name" value="6-phosphogluconate dehydrogenase C-terminal domain-like"/>
    <property type="match status" value="1"/>
</dbReference>
<gene>
    <name evidence="14" type="ORF">A5888_002149</name>
    <name evidence="15" type="ORF">A5888_004022</name>
</gene>
<dbReference type="InterPro" id="IPR013332">
    <property type="entry name" value="KPR_N"/>
</dbReference>